<dbReference type="EC" id="1.5.1.5" evidence="11"/>
<organism evidence="14 15">
    <name type="scientific">Nitrolancea hollandica Lb</name>
    <dbReference type="NCBI Taxonomy" id="1129897"/>
    <lineage>
        <taxon>Bacteria</taxon>
        <taxon>Pseudomonadati</taxon>
        <taxon>Thermomicrobiota</taxon>
        <taxon>Thermomicrobia</taxon>
        <taxon>Sphaerobacterales</taxon>
        <taxon>Sphaerobacterineae</taxon>
        <taxon>Sphaerobacteraceae</taxon>
        <taxon>Nitrolancea</taxon>
    </lineage>
</organism>
<keyword evidence="7 11" id="KW-0560">Oxidoreductase</keyword>
<dbReference type="GO" id="GO:0005829">
    <property type="term" value="C:cytosol"/>
    <property type="evidence" value="ECO:0007669"/>
    <property type="project" value="TreeGrafter"/>
</dbReference>
<dbReference type="PANTHER" id="PTHR48099:SF5">
    <property type="entry name" value="C-1-TETRAHYDROFOLATE SYNTHASE, CYTOPLASMIC"/>
    <property type="match status" value="1"/>
</dbReference>
<evidence type="ECO:0000256" key="1">
    <source>
        <dbReference type="ARBA" id="ARBA00004777"/>
    </source>
</evidence>
<proteinExistence type="inferred from homology"/>
<dbReference type="InterPro" id="IPR046346">
    <property type="entry name" value="Aminoacid_DH-like_N_sf"/>
</dbReference>
<dbReference type="Proteomes" id="UP000004221">
    <property type="component" value="Unassembled WGS sequence"/>
</dbReference>
<comment type="caution">
    <text evidence="14">The sequence shown here is derived from an EMBL/GenBank/DDBJ whole genome shotgun (WGS) entry which is preliminary data.</text>
</comment>
<dbReference type="InterPro" id="IPR000672">
    <property type="entry name" value="THF_DH/CycHdrlase"/>
</dbReference>
<dbReference type="SUPFAM" id="SSF53223">
    <property type="entry name" value="Aminoacid dehydrogenase-like, N-terminal domain"/>
    <property type="match status" value="1"/>
</dbReference>
<evidence type="ECO:0000256" key="2">
    <source>
        <dbReference type="ARBA" id="ARBA00022563"/>
    </source>
</evidence>
<dbReference type="FunFam" id="3.40.50.720:FF:000094">
    <property type="entry name" value="Bifunctional protein FolD"/>
    <property type="match status" value="1"/>
</dbReference>
<evidence type="ECO:0000256" key="4">
    <source>
        <dbReference type="ARBA" id="ARBA00022755"/>
    </source>
</evidence>
<evidence type="ECO:0000313" key="14">
    <source>
        <dbReference type="EMBL" id="CCF83728.1"/>
    </source>
</evidence>
<comment type="pathway">
    <text evidence="1 11">One-carbon metabolism; tetrahydrofolate interconversion.</text>
</comment>
<dbReference type="GO" id="GO:0000105">
    <property type="term" value="P:L-histidine biosynthetic process"/>
    <property type="evidence" value="ECO:0007669"/>
    <property type="project" value="UniProtKB-KW"/>
</dbReference>
<evidence type="ECO:0000259" key="12">
    <source>
        <dbReference type="Pfam" id="PF00763"/>
    </source>
</evidence>
<evidence type="ECO:0000256" key="10">
    <source>
        <dbReference type="ARBA" id="ARBA00023268"/>
    </source>
</evidence>
<keyword evidence="4 11" id="KW-0658">Purine biosynthesis</keyword>
<dbReference type="Gene3D" id="3.40.50.720">
    <property type="entry name" value="NAD(P)-binding Rossmann-like Domain"/>
    <property type="match status" value="1"/>
</dbReference>
<evidence type="ECO:0000259" key="13">
    <source>
        <dbReference type="Pfam" id="PF02882"/>
    </source>
</evidence>
<reference evidence="14 15" key="1">
    <citation type="journal article" date="2012" name="ISME J.">
        <title>Nitrification expanded: discovery, physiology and genomics of a nitrite-oxidizing bacterium from the phylum Chloroflexi.</title>
        <authorList>
            <person name="Sorokin D.Y."/>
            <person name="Lucker S."/>
            <person name="Vejmelkova D."/>
            <person name="Kostrikina N.A."/>
            <person name="Kleerebezem R."/>
            <person name="Rijpstra W.I."/>
            <person name="Damste J.S."/>
            <person name="Le Paslier D."/>
            <person name="Muyzer G."/>
            <person name="Wagner M."/>
            <person name="van Loosdrecht M.C."/>
            <person name="Daims H."/>
        </authorList>
    </citation>
    <scope>NUCLEOTIDE SEQUENCE [LARGE SCALE GENOMIC DNA]</scope>
    <source>
        <strain evidence="15">none</strain>
    </source>
</reference>
<dbReference type="Gene3D" id="3.40.50.10860">
    <property type="entry name" value="Leucine Dehydrogenase, chain A, domain 1"/>
    <property type="match status" value="1"/>
</dbReference>
<comment type="function">
    <text evidence="11">Catalyzes the oxidation of 5,10-methylenetetrahydrofolate to 5,10-methenyltetrahydrofolate and then the hydrolysis of 5,10-methenyltetrahydrofolate to 10-formyltetrahydrofolate.</text>
</comment>
<comment type="catalytic activity">
    <reaction evidence="11">
        <text>(6R)-5,10-methylene-5,6,7,8-tetrahydrofolate + NADP(+) = (6R)-5,10-methenyltetrahydrofolate + NADPH</text>
        <dbReference type="Rhea" id="RHEA:22812"/>
        <dbReference type="ChEBI" id="CHEBI:15636"/>
        <dbReference type="ChEBI" id="CHEBI:57455"/>
        <dbReference type="ChEBI" id="CHEBI:57783"/>
        <dbReference type="ChEBI" id="CHEBI:58349"/>
        <dbReference type="EC" id="1.5.1.5"/>
    </reaction>
</comment>
<dbReference type="SUPFAM" id="SSF51735">
    <property type="entry name" value="NAD(P)-binding Rossmann-fold domains"/>
    <property type="match status" value="1"/>
</dbReference>
<dbReference type="AlphaFoldDB" id="I4EGB6"/>
<keyword evidence="5 11" id="KW-0378">Hydrolase</keyword>
<dbReference type="GO" id="GO:0035999">
    <property type="term" value="P:tetrahydrofolate interconversion"/>
    <property type="evidence" value="ECO:0007669"/>
    <property type="project" value="UniProtKB-UniRule"/>
</dbReference>
<keyword evidence="15" id="KW-1185">Reference proteome</keyword>
<evidence type="ECO:0000256" key="7">
    <source>
        <dbReference type="ARBA" id="ARBA00023002"/>
    </source>
</evidence>
<dbReference type="InterPro" id="IPR036291">
    <property type="entry name" value="NAD(P)-bd_dom_sf"/>
</dbReference>
<dbReference type="Pfam" id="PF00763">
    <property type="entry name" value="THF_DHG_CYH"/>
    <property type="match status" value="1"/>
</dbReference>
<evidence type="ECO:0000256" key="3">
    <source>
        <dbReference type="ARBA" id="ARBA00022605"/>
    </source>
</evidence>
<gene>
    <name evidence="11 14" type="primary">folD</name>
    <name evidence="14" type="ORF">NITHO_2680002</name>
</gene>
<dbReference type="GO" id="GO:0006164">
    <property type="term" value="P:purine nucleotide biosynthetic process"/>
    <property type="evidence" value="ECO:0007669"/>
    <property type="project" value="UniProtKB-KW"/>
</dbReference>
<accession>I4EGB6</accession>
<dbReference type="EC" id="3.5.4.9" evidence="11"/>
<dbReference type="CDD" id="cd01080">
    <property type="entry name" value="NAD_bind_m-THF_DH_Cyclohyd"/>
    <property type="match status" value="1"/>
</dbReference>
<comment type="catalytic activity">
    <reaction evidence="11">
        <text>(6R)-5,10-methenyltetrahydrofolate + H2O = (6R)-10-formyltetrahydrofolate + H(+)</text>
        <dbReference type="Rhea" id="RHEA:23700"/>
        <dbReference type="ChEBI" id="CHEBI:15377"/>
        <dbReference type="ChEBI" id="CHEBI:15378"/>
        <dbReference type="ChEBI" id="CHEBI:57455"/>
        <dbReference type="ChEBI" id="CHEBI:195366"/>
        <dbReference type="EC" id="3.5.4.9"/>
    </reaction>
</comment>
<name>I4EGB6_9BACT</name>
<keyword evidence="10 11" id="KW-0511">Multifunctional enzyme</keyword>
<dbReference type="HAMAP" id="MF_01576">
    <property type="entry name" value="THF_DHG_CYH"/>
    <property type="match status" value="1"/>
</dbReference>
<comment type="caution">
    <text evidence="11">Lacks conserved residue(s) required for the propagation of feature annotation.</text>
</comment>
<keyword evidence="2 11" id="KW-0554">One-carbon metabolism</keyword>
<sequence length="294" mass="30671">MARLLEGKPVARAVLDSVRAELAGYVTRTGRAPQLAAVLTGDDPGAHAYFRAIKRTFQSADIPIMPVQLPETISEGAFRQAIAALNHDPAVTGIIVLQPLPAHLPHNLPSLIIDPAKDVDGITPGNAGRLALGMPSIHPSTPAGGIEILRFYDIPVEGKRAVVIGRSNVVGKPMALLLLAANATVTICHSRTRELGEITKTADILASATGRPWLVTPDMVKPGATVIDFGVNFLDGRLVGDVDPAVAEIAGALTPVPGGTGVVTNAILARNTLFAALTQEESIALAHVRHGEPS</sequence>
<evidence type="ECO:0000256" key="11">
    <source>
        <dbReference type="HAMAP-Rule" id="MF_01576"/>
    </source>
</evidence>
<evidence type="ECO:0000256" key="8">
    <source>
        <dbReference type="ARBA" id="ARBA00023102"/>
    </source>
</evidence>
<keyword evidence="9 11" id="KW-0486">Methionine biosynthesis</keyword>
<feature type="binding site" evidence="11">
    <location>
        <begin position="165"/>
        <end position="167"/>
    </location>
    <ligand>
        <name>NADP(+)</name>
        <dbReference type="ChEBI" id="CHEBI:58349"/>
    </ligand>
</feature>
<dbReference type="PANTHER" id="PTHR48099">
    <property type="entry name" value="C-1-TETRAHYDROFOLATE SYNTHASE, CYTOPLASMIC-RELATED"/>
    <property type="match status" value="1"/>
</dbReference>
<evidence type="ECO:0000256" key="5">
    <source>
        <dbReference type="ARBA" id="ARBA00022801"/>
    </source>
</evidence>
<dbReference type="InterPro" id="IPR020631">
    <property type="entry name" value="THF_DH/CycHdrlase_NAD-bd_dom"/>
</dbReference>
<evidence type="ECO:0000313" key="15">
    <source>
        <dbReference type="Proteomes" id="UP000004221"/>
    </source>
</evidence>
<keyword evidence="6 11" id="KW-0521">NADP</keyword>
<dbReference type="InterPro" id="IPR020630">
    <property type="entry name" value="THF_DH/CycHdrlase_cat_dom"/>
</dbReference>
<dbReference type="GO" id="GO:0004488">
    <property type="term" value="F:methylenetetrahydrofolate dehydrogenase (NADP+) activity"/>
    <property type="evidence" value="ECO:0007669"/>
    <property type="project" value="UniProtKB-UniRule"/>
</dbReference>
<dbReference type="GO" id="GO:0009086">
    <property type="term" value="P:methionine biosynthetic process"/>
    <property type="evidence" value="ECO:0007669"/>
    <property type="project" value="UniProtKB-KW"/>
</dbReference>
<feature type="domain" description="Tetrahydrofolate dehydrogenase/cyclohydrolase NAD(P)-binding" evidence="13">
    <location>
        <begin position="139"/>
        <end position="278"/>
    </location>
</feature>
<dbReference type="EMBL" id="CAGS01000188">
    <property type="protein sequence ID" value="CCF83728.1"/>
    <property type="molecule type" value="Genomic_DNA"/>
</dbReference>
<dbReference type="UniPathway" id="UPA00193"/>
<dbReference type="GO" id="GO:0004477">
    <property type="term" value="F:methenyltetrahydrofolate cyclohydrolase activity"/>
    <property type="evidence" value="ECO:0007669"/>
    <property type="project" value="UniProtKB-UniRule"/>
</dbReference>
<feature type="domain" description="Tetrahydrofolate dehydrogenase/cyclohydrolase catalytic" evidence="12">
    <location>
        <begin position="5"/>
        <end position="120"/>
    </location>
</feature>
<protein>
    <recommendedName>
        <fullName evidence="11">Bifunctional protein FolD</fullName>
    </recommendedName>
    <domain>
        <recommendedName>
            <fullName evidence="11">Methylenetetrahydrofolate dehydrogenase</fullName>
            <ecNumber evidence="11">1.5.1.5</ecNumber>
        </recommendedName>
    </domain>
    <domain>
        <recommendedName>
            <fullName evidence="11">Methenyltetrahydrofolate cyclohydrolase</fullName>
            <ecNumber evidence="11">3.5.4.9</ecNumber>
        </recommendedName>
    </domain>
</protein>
<feature type="binding site" evidence="11">
    <location>
        <position position="231"/>
    </location>
    <ligand>
        <name>NADP(+)</name>
        <dbReference type="ChEBI" id="CHEBI:58349"/>
    </ligand>
</feature>
<evidence type="ECO:0000256" key="9">
    <source>
        <dbReference type="ARBA" id="ARBA00023167"/>
    </source>
</evidence>
<comment type="similarity">
    <text evidence="11">Belongs to the tetrahydrofolate dehydrogenase/cyclohydrolase family.</text>
</comment>
<dbReference type="RefSeq" id="WP_008477293.1">
    <property type="nucleotide sequence ID" value="NZ_CAGS01000188.1"/>
</dbReference>
<keyword evidence="3 11" id="KW-0028">Amino-acid biosynthesis</keyword>
<evidence type="ECO:0000256" key="6">
    <source>
        <dbReference type="ARBA" id="ARBA00022857"/>
    </source>
</evidence>
<comment type="subunit">
    <text evidence="11">Homodimer.</text>
</comment>
<keyword evidence="8 11" id="KW-0368">Histidine biosynthesis</keyword>
<dbReference type="OrthoDB" id="9803580at2"/>
<dbReference type="PRINTS" id="PR00085">
    <property type="entry name" value="THFDHDRGNASE"/>
</dbReference>
<dbReference type="Pfam" id="PF02882">
    <property type="entry name" value="THF_DHG_CYH_C"/>
    <property type="match status" value="1"/>
</dbReference>